<dbReference type="Gene3D" id="3.60.15.10">
    <property type="entry name" value="Ribonuclease Z/Hydroxyacylglutathione hydrolase-like"/>
    <property type="match status" value="1"/>
</dbReference>
<reference evidence="2" key="1">
    <citation type="submission" date="2019-11" db="EMBL/GenBank/DDBJ databases">
        <authorList>
            <person name="Feng L."/>
        </authorList>
    </citation>
    <scope>NUCLEOTIDE SEQUENCE</scope>
    <source>
        <strain evidence="2">RtorquesLFYP15</strain>
    </source>
</reference>
<dbReference type="PANTHER" id="PTHR46018:SF2">
    <property type="entry name" value="ZINC PHOSPHODIESTERASE ELAC PROTEIN 1"/>
    <property type="match status" value="1"/>
</dbReference>
<dbReference type="GO" id="GO:0042781">
    <property type="term" value="F:3'-tRNA processing endoribonuclease activity"/>
    <property type="evidence" value="ECO:0007669"/>
    <property type="project" value="TreeGrafter"/>
</dbReference>
<proteinExistence type="predicted"/>
<sequence length="275" mass="31913">MEELKVLGTGNATAVKSYNTCFAIQDGEEIFLTDTGGGNGLLSRLDEMGIELEKVHHVFISHCHMDHCLGVLWMIRVLSVKMEKGNYTGKLHIYGPEEVLDMLDLFCKKMLREKFYRMIGKYIFFKPVTPGEKKMIYGWEIEFFDIGSKKTLQYGYKLHLKNGKLLVFTGDEPLNQGMMKVGTGTDWLLREVLCCYADEEKFHAYEKKHATVKEACEEAVEMNVKNVVLWHLEDKTDRTLRKEKYLAESRKWLENCEESDRPMIFVPDDSDRILL</sequence>
<accession>A0A6N2YD14</accession>
<dbReference type="SUPFAM" id="SSF56281">
    <property type="entry name" value="Metallo-hydrolase/oxidoreductase"/>
    <property type="match status" value="1"/>
</dbReference>
<dbReference type="Pfam" id="PF23023">
    <property type="entry name" value="Anti-Pycsar_Apyc1"/>
    <property type="match status" value="1"/>
</dbReference>
<protein>
    <submittedName>
        <fullName evidence="2">Ribonuclease Z</fullName>
    </submittedName>
</protein>
<dbReference type="AlphaFoldDB" id="A0A6N2YD14"/>
<dbReference type="RefSeq" id="WP_423248361.1">
    <property type="nucleotide sequence ID" value="NZ_CACRUQ010000002.1"/>
</dbReference>
<name>A0A6N2YD14_9FIRM</name>
<dbReference type="PANTHER" id="PTHR46018">
    <property type="entry name" value="ZINC PHOSPHODIESTERASE ELAC PROTEIN 1"/>
    <property type="match status" value="1"/>
</dbReference>
<dbReference type="EMBL" id="CACRUQ010000002">
    <property type="protein sequence ID" value="VYT63620.1"/>
    <property type="molecule type" value="Genomic_DNA"/>
</dbReference>
<keyword evidence="1" id="KW-0255">Endonuclease</keyword>
<keyword evidence="1" id="KW-0378">Hydrolase</keyword>
<organism evidence="2">
    <name type="scientific">[Ruminococcus] torques</name>
    <dbReference type="NCBI Taxonomy" id="33039"/>
    <lineage>
        <taxon>Bacteria</taxon>
        <taxon>Bacillati</taxon>
        <taxon>Bacillota</taxon>
        <taxon>Clostridia</taxon>
        <taxon>Lachnospirales</taxon>
        <taxon>Lachnospiraceae</taxon>
        <taxon>Mediterraneibacter</taxon>
    </lineage>
</organism>
<dbReference type="InterPro" id="IPR036866">
    <property type="entry name" value="RibonucZ/Hydroxyglut_hydro"/>
</dbReference>
<evidence type="ECO:0000313" key="2">
    <source>
        <dbReference type="EMBL" id="VYT63620.1"/>
    </source>
</evidence>
<keyword evidence="1" id="KW-0540">Nuclease</keyword>
<gene>
    <name evidence="2" type="ORF">RTLFYP15_00328</name>
</gene>
<evidence type="ECO:0000256" key="1">
    <source>
        <dbReference type="ARBA" id="ARBA00022759"/>
    </source>
</evidence>